<dbReference type="EC" id="3.4.-.-" evidence="8"/>
<sequence>MCRCFAADLDWDVIAEQFSVDKDDSNPAELPQPSYNITPKKSIGIVAQGKDGRRHLANAYWSLIPTWSSSKELSYPTYNARIESACSKPTFADSAKSMRAIIPTSGYYEFHGRRPYYFHAPDDAILHLAGLFSWWREGQSPWLLTATILTCQAVDGPATVHDRMPVLVPDNLADAWLDRSVDGASLIPDIQKRGVEISRNLTFHEVSAFGPTDNGRKLIRPLRQMHTPSLF</sequence>
<keyword evidence="2 8" id="KW-0645">Protease</keyword>
<name>A0A087D9M8_9BIFI</name>
<keyword evidence="4 8" id="KW-0378">Hydrolase</keyword>
<evidence type="ECO:0000256" key="6">
    <source>
        <dbReference type="ARBA" id="ARBA00023125"/>
    </source>
</evidence>
<dbReference type="InterPro" id="IPR036590">
    <property type="entry name" value="SRAP-like"/>
</dbReference>
<dbReference type="AlphaFoldDB" id="A0A087D9M8"/>
<dbReference type="GO" id="GO:0006508">
    <property type="term" value="P:proteolysis"/>
    <property type="evidence" value="ECO:0007669"/>
    <property type="project" value="UniProtKB-KW"/>
</dbReference>
<dbReference type="GO" id="GO:0003697">
    <property type="term" value="F:single-stranded DNA binding"/>
    <property type="evidence" value="ECO:0007669"/>
    <property type="project" value="InterPro"/>
</dbReference>
<dbReference type="Gene3D" id="3.90.1680.10">
    <property type="entry name" value="SOS response associated peptidase-like"/>
    <property type="match status" value="1"/>
</dbReference>
<accession>A0A087D9M8</accession>
<dbReference type="PANTHER" id="PTHR13604">
    <property type="entry name" value="DC12-RELATED"/>
    <property type="match status" value="1"/>
</dbReference>
<dbReference type="PANTHER" id="PTHR13604:SF0">
    <property type="entry name" value="ABASIC SITE PROCESSING PROTEIN HMCES"/>
    <property type="match status" value="1"/>
</dbReference>
<dbReference type="GO" id="GO:0008233">
    <property type="term" value="F:peptidase activity"/>
    <property type="evidence" value="ECO:0007669"/>
    <property type="project" value="UniProtKB-KW"/>
</dbReference>
<evidence type="ECO:0000256" key="7">
    <source>
        <dbReference type="ARBA" id="ARBA00023239"/>
    </source>
</evidence>
<evidence type="ECO:0000256" key="2">
    <source>
        <dbReference type="ARBA" id="ARBA00022670"/>
    </source>
</evidence>
<comment type="similarity">
    <text evidence="1 8">Belongs to the SOS response-associated peptidase family.</text>
</comment>
<evidence type="ECO:0000256" key="5">
    <source>
        <dbReference type="ARBA" id="ARBA00023124"/>
    </source>
</evidence>
<dbReference type="GO" id="GO:0016829">
    <property type="term" value="F:lyase activity"/>
    <property type="evidence" value="ECO:0007669"/>
    <property type="project" value="UniProtKB-KW"/>
</dbReference>
<dbReference type="OrthoDB" id="9782620at2"/>
<dbReference type="Proteomes" id="UP000029066">
    <property type="component" value="Unassembled WGS sequence"/>
</dbReference>
<proteinExistence type="inferred from homology"/>
<evidence type="ECO:0000256" key="3">
    <source>
        <dbReference type="ARBA" id="ARBA00022763"/>
    </source>
</evidence>
<keyword evidence="7" id="KW-0456">Lyase</keyword>
<dbReference type="RefSeq" id="WP_033890873.1">
    <property type="nucleotide sequence ID" value="NZ_JDUT01000004.1"/>
</dbReference>
<dbReference type="EMBL" id="JGZN01000008">
    <property type="protein sequence ID" value="KFI92228.1"/>
    <property type="molecule type" value="Genomic_DNA"/>
</dbReference>
<organism evidence="9 10">
    <name type="scientific">Bifidobacterium saguini DSM 23967</name>
    <dbReference type="NCBI Taxonomy" id="1437607"/>
    <lineage>
        <taxon>Bacteria</taxon>
        <taxon>Bacillati</taxon>
        <taxon>Actinomycetota</taxon>
        <taxon>Actinomycetes</taxon>
        <taxon>Bifidobacteriales</taxon>
        <taxon>Bifidobacteriaceae</taxon>
        <taxon>Bifidobacterium</taxon>
    </lineage>
</organism>
<reference evidence="9 10" key="1">
    <citation type="submission" date="2014-03" db="EMBL/GenBank/DDBJ databases">
        <title>Genomics of Bifidobacteria.</title>
        <authorList>
            <person name="Ventura M."/>
            <person name="Milani C."/>
            <person name="Lugli G.A."/>
        </authorList>
    </citation>
    <scope>NUCLEOTIDE SEQUENCE [LARGE SCALE GENOMIC DNA]</scope>
    <source>
        <strain evidence="9 10">DSM 23967</strain>
    </source>
</reference>
<dbReference type="GO" id="GO:0106300">
    <property type="term" value="P:protein-DNA covalent cross-linking repair"/>
    <property type="evidence" value="ECO:0007669"/>
    <property type="project" value="InterPro"/>
</dbReference>
<comment type="caution">
    <text evidence="9">The sequence shown here is derived from an EMBL/GenBank/DDBJ whole genome shotgun (WGS) entry which is preliminary data.</text>
</comment>
<keyword evidence="6" id="KW-0238">DNA-binding</keyword>
<evidence type="ECO:0000256" key="8">
    <source>
        <dbReference type="RuleBase" id="RU364100"/>
    </source>
</evidence>
<dbReference type="InterPro" id="IPR003738">
    <property type="entry name" value="SRAP"/>
</dbReference>
<dbReference type="Pfam" id="PF02586">
    <property type="entry name" value="SRAP"/>
    <property type="match status" value="1"/>
</dbReference>
<protein>
    <recommendedName>
        <fullName evidence="8">Abasic site processing protein</fullName>
        <ecNumber evidence="8">3.4.-.-</ecNumber>
    </recommendedName>
</protein>
<dbReference type="STRING" id="1437607.BISA_0625"/>
<dbReference type="SUPFAM" id="SSF143081">
    <property type="entry name" value="BB1717-like"/>
    <property type="match status" value="1"/>
</dbReference>
<evidence type="ECO:0000313" key="10">
    <source>
        <dbReference type="Proteomes" id="UP000029066"/>
    </source>
</evidence>
<keyword evidence="3" id="KW-0227">DNA damage</keyword>
<evidence type="ECO:0000256" key="4">
    <source>
        <dbReference type="ARBA" id="ARBA00022801"/>
    </source>
</evidence>
<gene>
    <name evidence="9" type="ORF">BISA_0625</name>
</gene>
<evidence type="ECO:0000256" key="1">
    <source>
        <dbReference type="ARBA" id="ARBA00008136"/>
    </source>
</evidence>
<keyword evidence="5" id="KW-0190">Covalent protein-DNA linkage</keyword>
<evidence type="ECO:0000313" key="9">
    <source>
        <dbReference type="EMBL" id="KFI92228.1"/>
    </source>
</evidence>